<dbReference type="OrthoDB" id="498286at2759"/>
<feature type="region of interest" description="Disordered" evidence="1">
    <location>
        <begin position="75"/>
        <end position="95"/>
    </location>
</feature>
<evidence type="ECO:0000313" key="2">
    <source>
        <dbReference type="EMBL" id="KAF0699847.1"/>
    </source>
</evidence>
<accession>A0A485KNF3</accession>
<name>A0A485KNF3_9STRA</name>
<gene>
    <name evidence="3" type="primary">Aste57867_9623</name>
    <name evidence="2" type="ORF">As57867_009585</name>
    <name evidence="3" type="ORF">ASTE57867_9623</name>
</gene>
<evidence type="ECO:0000313" key="4">
    <source>
        <dbReference type="Proteomes" id="UP000332933"/>
    </source>
</evidence>
<keyword evidence="4" id="KW-1185">Reference proteome</keyword>
<sequence>MEEAAFICKKTKVTLDTHLNVPNPCENTHPEDAASECFDSTHEEHAYRDATNAPSYCSETNNGDTDNKYFLATTAPTDDTSPAPAAADETPYRDSCDHHPDDAAYDCEGYDDYDDSNRGRRTLHLEYWTRSDECKERKWDHLDELDAKLDVSREDHIFGTTLLGRTSYMEPNMFPYETPAGIEHWTLWSRLDLNHYDVQDYVEKWIDTNAPHIRAWNYDDNPERSINIFHVHVYLQVDDKDTVLRGRAVDSFEH</sequence>
<reference evidence="2" key="2">
    <citation type="submission" date="2019-06" db="EMBL/GenBank/DDBJ databases">
        <title>Genomics analysis of Aphanomyces spp. identifies a new class of oomycete effector associated with host adaptation.</title>
        <authorList>
            <person name="Gaulin E."/>
        </authorList>
    </citation>
    <scope>NUCLEOTIDE SEQUENCE</scope>
    <source>
        <strain evidence="2">CBS 578.67</strain>
    </source>
</reference>
<reference evidence="3 4" key="1">
    <citation type="submission" date="2019-03" db="EMBL/GenBank/DDBJ databases">
        <authorList>
            <person name="Gaulin E."/>
            <person name="Dumas B."/>
        </authorList>
    </citation>
    <scope>NUCLEOTIDE SEQUENCE [LARGE SCALE GENOMIC DNA]</scope>
    <source>
        <strain evidence="3">CBS 568.67</strain>
    </source>
</reference>
<proteinExistence type="predicted"/>
<dbReference type="EMBL" id="CAADRA010005174">
    <property type="protein sequence ID" value="VFT86502.1"/>
    <property type="molecule type" value="Genomic_DNA"/>
</dbReference>
<evidence type="ECO:0000256" key="1">
    <source>
        <dbReference type="SAM" id="MobiDB-lite"/>
    </source>
</evidence>
<evidence type="ECO:0000313" key="3">
    <source>
        <dbReference type="EMBL" id="VFT86502.1"/>
    </source>
</evidence>
<feature type="compositionally biased region" description="Low complexity" evidence="1">
    <location>
        <begin position="75"/>
        <end position="89"/>
    </location>
</feature>
<protein>
    <submittedName>
        <fullName evidence="3">Aste57867_9623 protein</fullName>
    </submittedName>
</protein>
<dbReference type="EMBL" id="VJMH01005153">
    <property type="protein sequence ID" value="KAF0699847.1"/>
    <property type="molecule type" value="Genomic_DNA"/>
</dbReference>
<dbReference type="Proteomes" id="UP000332933">
    <property type="component" value="Unassembled WGS sequence"/>
</dbReference>
<organism evidence="3 4">
    <name type="scientific">Aphanomyces stellatus</name>
    <dbReference type="NCBI Taxonomy" id="120398"/>
    <lineage>
        <taxon>Eukaryota</taxon>
        <taxon>Sar</taxon>
        <taxon>Stramenopiles</taxon>
        <taxon>Oomycota</taxon>
        <taxon>Saprolegniomycetes</taxon>
        <taxon>Saprolegniales</taxon>
        <taxon>Verrucalvaceae</taxon>
        <taxon>Aphanomyces</taxon>
    </lineage>
</organism>
<dbReference type="AlphaFoldDB" id="A0A485KNF3"/>